<dbReference type="NCBIfam" id="NF033208">
    <property type="entry name" value="choice_anch_E"/>
    <property type="match status" value="1"/>
</dbReference>
<dbReference type="InterPro" id="IPR013424">
    <property type="entry name" value="Ice-binding_C"/>
</dbReference>
<evidence type="ECO:0000259" key="2">
    <source>
        <dbReference type="Pfam" id="PF07589"/>
    </source>
</evidence>
<accession>A0ABT9E187</accession>
<sequence length="268" mass="27416">MTRLVLATAATAAIAASSAEASPLSPVPHTISVTVSLPDGFDGQTRATADYTNIMGTLDIPKITGQGAVITSIVVALTGSVFGDFSATNTIDARPEPTKNGNESTANFTRRHDAWVSWTTSKTFTNQVAKLGATISIASPDPAAQPLAIVLPLVQQTFTLAPSQVVRGDNLSATASTTQTYDANNPVFASLAPLFLGQGTLSLDVEALGASQFVGSGNASARFTTLAGATATVTVNYTTTPVPEPASLALLGAGLLGIGLVQRKRKTV</sequence>
<comment type="caution">
    <text evidence="3">The sequence shown here is derived from an EMBL/GenBank/DDBJ whole genome shotgun (WGS) entry which is preliminary data.</text>
</comment>
<gene>
    <name evidence="3" type="ORF">Q7A36_16045</name>
</gene>
<evidence type="ECO:0000313" key="3">
    <source>
        <dbReference type="EMBL" id="MDO9709865.1"/>
    </source>
</evidence>
<keyword evidence="1" id="KW-0732">Signal</keyword>
<name>A0ABT9E187_9PROT</name>
<protein>
    <submittedName>
        <fullName evidence="3">Choice-of-anchor E domain-containing protein</fullName>
    </submittedName>
</protein>
<evidence type="ECO:0000256" key="1">
    <source>
        <dbReference type="SAM" id="SignalP"/>
    </source>
</evidence>
<dbReference type="RefSeq" id="WP_305104732.1">
    <property type="nucleotide sequence ID" value="NZ_JAUTWS010000014.1"/>
</dbReference>
<dbReference type="EMBL" id="JAUTWS010000014">
    <property type="protein sequence ID" value="MDO9709865.1"/>
    <property type="molecule type" value="Genomic_DNA"/>
</dbReference>
<proteinExistence type="predicted"/>
<evidence type="ECO:0000313" key="4">
    <source>
        <dbReference type="Proteomes" id="UP001243009"/>
    </source>
</evidence>
<dbReference type="NCBIfam" id="TIGR02595">
    <property type="entry name" value="PEP_CTERM"/>
    <property type="match status" value="1"/>
</dbReference>
<feature type="signal peptide" evidence="1">
    <location>
        <begin position="1"/>
        <end position="21"/>
    </location>
</feature>
<dbReference type="Pfam" id="PF07589">
    <property type="entry name" value="PEP-CTERM"/>
    <property type="match status" value="1"/>
</dbReference>
<organism evidence="3 4">
    <name type="scientific">Paracraurococcus lichenis</name>
    <dbReference type="NCBI Taxonomy" id="3064888"/>
    <lineage>
        <taxon>Bacteria</taxon>
        <taxon>Pseudomonadati</taxon>
        <taxon>Pseudomonadota</taxon>
        <taxon>Alphaproteobacteria</taxon>
        <taxon>Acetobacterales</taxon>
        <taxon>Roseomonadaceae</taxon>
        <taxon>Paracraurococcus</taxon>
    </lineage>
</organism>
<feature type="domain" description="Ice-binding protein C-terminal" evidence="2">
    <location>
        <begin position="241"/>
        <end position="264"/>
    </location>
</feature>
<feature type="chain" id="PRO_5047099754" evidence="1">
    <location>
        <begin position="22"/>
        <end position="268"/>
    </location>
</feature>
<dbReference type="Proteomes" id="UP001243009">
    <property type="component" value="Unassembled WGS sequence"/>
</dbReference>
<keyword evidence="4" id="KW-1185">Reference proteome</keyword>
<reference evidence="3 4" key="1">
    <citation type="submission" date="2023-08" db="EMBL/GenBank/DDBJ databases">
        <title>The draft genome sequence of Paracraurococcus sp. LOR1-02.</title>
        <authorList>
            <person name="Kingkaew E."/>
            <person name="Tanasupawat S."/>
        </authorList>
    </citation>
    <scope>NUCLEOTIDE SEQUENCE [LARGE SCALE GENOMIC DNA]</scope>
    <source>
        <strain evidence="3 4">LOR1-02</strain>
    </source>
</reference>